<evidence type="ECO:0000313" key="1">
    <source>
        <dbReference type="EMBL" id="MBX57672.1"/>
    </source>
</evidence>
<reference evidence="1" key="1">
    <citation type="submission" date="2018-02" db="EMBL/GenBank/DDBJ databases">
        <title>Rhizophora mucronata_Transcriptome.</title>
        <authorList>
            <person name="Meera S.P."/>
            <person name="Sreeshan A."/>
            <person name="Augustine A."/>
        </authorList>
    </citation>
    <scope>NUCLEOTIDE SEQUENCE</scope>
    <source>
        <tissue evidence="1">Leaf</tissue>
    </source>
</reference>
<dbReference type="EMBL" id="GGEC01077188">
    <property type="protein sequence ID" value="MBX57672.1"/>
    <property type="molecule type" value="Transcribed_RNA"/>
</dbReference>
<proteinExistence type="predicted"/>
<name>A0A2P2PSJ1_RHIMU</name>
<organism evidence="1">
    <name type="scientific">Rhizophora mucronata</name>
    <name type="common">Asiatic mangrove</name>
    <dbReference type="NCBI Taxonomy" id="61149"/>
    <lineage>
        <taxon>Eukaryota</taxon>
        <taxon>Viridiplantae</taxon>
        <taxon>Streptophyta</taxon>
        <taxon>Embryophyta</taxon>
        <taxon>Tracheophyta</taxon>
        <taxon>Spermatophyta</taxon>
        <taxon>Magnoliopsida</taxon>
        <taxon>eudicotyledons</taxon>
        <taxon>Gunneridae</taxon>
        <taxon>Pentapetalae</taxon>
        <taxon>rosids</taxon>
        <taxon>fabids</taxon>
        <taxon>Malpighiales</taxon>
        <taxon>Rhizophoraceae</taxon>
        <taxon>Rhizophora</taxon>
    </lineage>
</organism>
<dbReference type="AlphaFoldDB" id="A0A2P2PSJ1"/>
<accession>A0A2P2PSJ1</accession>
<sequence>MGLMDPISIHYPFIIKIKPFNGRFGISRIHVMIQAIYHFMI</sequence>
<protein>
    <submittedName>
        <fullName evidence="1">Phospholipid-transporting ATPase</fullName>
    </submittedName>
</protein>